<keyword evidence="1" id="KW-1133">Transmembrane helix</keyword>
<reference evidence="2" key="2">
    <citation type="submission" date="2020-05" db="UniProtKB">
        <authorList>
            <consortium name="EnsemblMetazoa"/>
        </authorList>
    </citation>
    <scope>IDENTIFICATION</scope>
    <source>
        <strain evidence="2">IAEA</strain>
    </source>
</reference>
<proteinExistence type="predicted"/>
<dbReference type="AlphaFoldDB" id="A0A1B0AFA4"/>
<evidence type="ECO:0000313" key="2">
    <source>
        <dbReference type="EnsemblMetazoa" id="GPAI043896-PA"/>
    </source>
</evidence>
<reference evidence="3" key="1">
    <citation type="submission" date="2014-03" db="EMBL/GenBank/DDBJ databases">
        <authorList>
            <person name="Aksoy S."/>
            <person name="Warren W."/>
            <person name="Wilson R.K."/>
        </authorList>
    </citation>
    <scope>NUCLEOTIDE SEQUENCE [LARGE SCALE GENOMIC DNA]</scope>
    <source>
        <strain evidence="3">IAEA</strain>
    </source>
</reference>
<name>A0A1B0AFA4_GLOPL</name>
<feature type="transmembrane region" description="Helical" evidence="1">
    <location>
        <begin position="67"/>
        <end position="90"/>
    </location>
</feature>
<sequence>MLIAHHKKLSRNEHCDVSLLKKIQAQKTKNNKRPECRFWERRGAIASTVGPRLPPQIVNQRRVQPPFFIDVTGVLMLLPITGLPILISFFGNTIEKFSHLDIYEQ</sequence>
<keyword evidence="1" id="KW-0472">Membrane</keyword>
<keyword evidence="1" id="KW-0812">Transmembrane</keyword>
<accession>A0A1B0AFA4</accession>
<evidence type="ECO:0000256" key="1">
    <source>
        <dbReference type="SAM" id="Phobius"/>
    </source>
</evidence>
<evidence type="ECO:0000313" key="3">
    <source>
        <dbReference type="Proteomes" id="UP000092445"/>
    </source>
</evidence>
<organism evidence="2 3">
    <name type="scientific">Glossina pallidipes</name>
    <name type="common">Tsetse fly</name>
    <dbReference type="NCBI Taxonomy" id="7398"/>
    <lineage>
        <taxon>Eukaryota</taxon>
        <taxon>Metazoa</taxon>
        <taxon>Ecdysozoa</taxon>
        <taxon>Arthropoda</taxon>
        <taxon>Hexapoda</taxon>
        <taxon>Insecta</taxon>
        <taxon>Pterygota</taxon>
        <taxon>Neoptera</taxon>
        <taxon>Endopterygota</taxon>
        <taxon>Diptera</taxon>
        <taxon>Brachycera</taxon>
        <taxon>Muscomorpha</taxon>
        <taxon>Hippoboscoidea</taxon>
        <taxon>Glossinidae</taxon>
        <taxon>Glossina</taxon>
    </lineage>
</organism>
<dbReference type="VEuPathDB" id="VectorBase:GPAI043896"/>
<protein>
    <submittedName>
        <fullName evidence="2">Uncharacterized protein</fullName>
    </submittedName>
</protein>
<dbReference type="EnsemblMetazoa" id="GPAI043896-RA">
    <property type="protein sequence ID" value="GPAI043896-PA"/>
    <property type="gene ID" value="GPAI043896"/>
</dbReference>
<dbReference type="Proteomes" id="UP000092445">
    <property type="component" value="Unassembled WGS sequence"/>
</dbReference>
<keyword evidence="3" id="KW-1185">Reference proteome</keyword>